<protein>
    <submittedName>
        <fullName evidence="3">CheY-like chemotaxis protein</fullName>
    </submittedName>
</protein>
<gene>
    <name evidence="3" type="ORF">DFP90_10525</name>
</gene>
<dbReference type="SUPFAM" id="SSF52172">
    <property type="entry name" value="CheY-like"/>
    <property type="match status" value="1"/>
</dbReference>
<accession>A0A3D9HJM4</accession>
<keyword evidence="4" id="KW-1185">Reference proteome</keyword>
<comment type="caution">
    <text evidence="3">The sequence shown here is derived from an EMBL/GenBank/DDBJ whole genome shotgun (WGS) entry which is preliminary data.</text>
</comment>
<keyword evidence="1" id="KW-0597">Phosphoprotein</keyword>
<dbReference type="RefSeq" id="WP_115936914.1">
    <property type="nucleotide sequence ID" value="NZ_QRDW01000005.1"/>
</dbReference>
<evidence type="ECO:0000313" key="4">
    <source>
        <dbReference type="Proteomes" id="UP000256845"/>
    </source>
</evidence>
<reference evidence="3 4" key="1">
    <citation type="submission" date="2018-07" db="EMBL/GenBank/DDBJ databases">
        <title>Genomic Encyclopedia of Type Strains, Phase III (KMG-III): the genomes of soil and plant-associated and newly described type strains.</title>
        <authorList>
            <person name="Whitman W."/>
        </authorList>
    </citation>
    <scope>NUCLEOTIDE SEQUENCE [LARGE SCALE GENOMIC DNA]</scope>
    <source>
        <strain evidence="3 4">CECT 8488</strain>
    </source>
</reference>
<evidence type="ECO:0000313" key="3">
    <source>
        <dbReference type="EMBL" id="RED49654.1"/>
    </source>
</evidence>
<evidence type="ECO:0000259" key="2">
    <source>
        <dbReference type="PROSITE" id="PS50110"/>
    </source>
</evidence>
<dbReference type="AlphaFoldDB" id="A0A3D9HJM4"/>
<dbReference type="InterPro" id="IPR001789">
    <property type="entry name" value="Sig_transdc_resp-reg_receiver"/>
</dbReference>
<organism evidence="3 4">
    <name type="scientific">Aestuariispira insulae</name>
    <dbReference type="NCBI Taxonomy" id="1461337"/>
    <lineage>
        <taxon>Bacteria</taxon>
        <taxon>Pseudomonadati</taxon>
        <taxon>Pseudomonadota</taxon>
        <taxon>Alphaproteobacteria</taxon>
        <taxon>Rhodospirillales</taxon>
        <taxon>Kiloniellaceae</taxon>
        <taxon>Aestuariispira</taxon>
    </lineage>
</organism>
<sequence length="194" mass="22327">MTSSGVLEKCAILHCEPFPLFAEELDGLLRENGVKHLVHLSGIEQLLSRKPGHEFDILLIDFDQETDRAATLVRDVRRGKTGLDPFIPVLATQARGDYDVICREMSAGVDCVLLKPFNLQELITHLEGIIYNQRRFVISADYVGPDRRLKKRQEEENILFQVPNRLKLMQLGKLKPGRINEWHDEWCRKLQQPS</sequence>
<dbReference type="Gene3D" id="3.40.50.2300">
    <property type="match status" value="1"/>
</dbReference>
<dbReference type="InterPro" id="IPR011006">
    <property type="entry name" value="CheY-like_superfamily"/>
</dbReference>
<feature type="modified residue" description="4-aspartylphosphate" evidence="1">
    <location>
        <position position="61"/>
    </location>
</feature>
<dbReference type="PROSITE" id="PS50110">
    <property type="entry name" value="RESPONSE_REGULATORY"/>
    <property type="match status" value="1"/>
</dbReference>
<dbReference type="OrthoDB" id="8449384at2"/>
<evidence type="ECO:0000256" key="1">
    <source>
        <dbReference type="PROSITE-ProRule" id="PRU00169"/>
    </source>
</evidence>
<proteinExistence type="predicted"/>
<dbReference type="EMBL" id="QRDW01000005">
    <property type="protein sequence ID" value="RED49654.1"/>
    <property type="molecule type" value="Genomic_DNA"/>
</dbReference>
<dbReference type="Proteomes" id="UP000256845">
    <property type="component" value="Unassembled WGS sequence"/>
</dbReference>
<name>A0A3D9HJM4_9PROT</name>
<dbReference type="GO" id="GO:0000160">
    <property type="term" value="P:phosphorelay signal transduction system"/>
    <property type="evidence" value="ECO:0007669"/>
    <property type="project" value="InterPro"/>
</dbReference>
<feature type="domain" description="Response regulatory" evidence="2">
    <location>
        <begin position="11"/>
        <end position="130"/>
    </location>
</feature>